<comment type="subcellular location">
    <subcellularLocation>
        <location evidence="1">Cell membrane</location>
        <topology evidence="1">Multi-pass membrane protein</topology>
    </subcellularLocation>
</comment>
<keyword evidence="3 6" id="KW-0812">Transmembrane</keyword>
<gene>
    <name evidence="7" type="ORF">LX73_0238</name>
</gene>
<dbReference type="EMBL" id="VNHY01000001">
    <property type="protein sequence ID" value="TYP94944.1"/>
    <property type="molecule type" value="Genomic_DNA"/>
</dbReference>
<keyword evidence="4 6" id="KW-1133">Transmembrane helix</keyword>
<evidence type="ECO:0000256" key="1">
    <source>
        <dbReference type="ARBA" id="ARBA00004651"/>
    </source>
</evidence>
<dbReference type="RefSeq" id="WP_148897632.1">
    <property type="nucleotide sequence ID" value="NZ_VNHY01000001.1"/>
</dbReference>
<feature type="transmembrane region" description="Helical" evidence="6">
    <location>
        <begin position="407"/>
        <end position="423"/>
    </location>
</feature>
<dbReference type="GO" id="GO:0043190">
    <property type="term" value="C:ATP-binding cassette (ABC) transporter complex"/>
    <property type="evidence" value="ECO:0007669"/>
    <property type="project" value="TreeGrafter"/>
</dbReference>
<keyword evidence="2" id="KW-1003">Cell membrane</keyword>
<accession>A0A5D3YLW5</accession>
<reference evidence="7 8" key="1">
    <citation type="submission" date="2019-07" db="EMBL/GenBank/DDBJ databases">
        <title>Genomic Encyclopedia of Archaeal and Bacterial Type Strains, Phase II (KMG-II): from individual species to whole genera.</title>
        <authorList>
            <person name="Goeker M."/>
        </authorList>
    </citation>
    <scope>NUCLEOTIDE SEQUENCE [LARGE SCALE GENOMIC DNA]</scope>
    <source>
        <strain evidence="7 8">DSM 21935</strain>
    </source>
</reference>
<evidence type="ECO:0000256" key="5">
    <source>
        <dbReference type="ARBA" id="ARBA00023136"/>
    </source>
</evidence>
<dbReference type="Proteomes" id="UP000324595">
    <property type="component" value="Unassembled WGS sequence"/>
</dbReference>
<evidence type="ECO:0000256" key="3">
    <source>
        <dbReference type="ARBA" id="ARBA00022692"/>
    </source>
</evidence>
<dbReference type="OrthoDB" id="1096108at2"/>
<evidence type="ECO:0000256" key="4">
    <source>
        <dbReference type="ARBA" id="ARBA00022989"/>
    </source>
</evidence>
<dbReference type="Pfam" id="PF03739">
    <property type="entry name" value="LptF_LptG"/>
    <property type="match status" value="1"/>
</dbReference>
<comment type="caution">
    <text evidence="7">The sequence shown here is derived from an EMBL/GenBank/DDBJ whole genome shotgun (WGS) entry which is preliminary data.</text>
</comment>
<name>A0A5D3YLW5_9BACT</name>
<keyword evidence="5 6" id="KW-0472">Membrane</keyword>
<keyword evidence="8" id="KW-1185">Reference proteome</keyword>
<protein>
    <submittedName>
        <fullName evidence="7">Lipopolysaccharide export system permease protein</fullName>
    </submittedName>
</protein>
<proteinExistence type="predicted"/>
<feature type="transmembrane region" description="Helical" evidence="6">
    <location>
        <begin position="435"/>
        <end position="459"/>
    </location>
</feature>
<dbReference type="PANTHER" id="PTHR33529">
    <property type="entry name" value="SLR0882 PROTEIN-RELATED"/>
    <property type="match status" value="1"/>
</dbReference>
<dbReference type="AlphaFoldDB" id="A0A5D3YLW5"/>
<evidence type="ECO:0000256" key="6">
    <source>
        <dbReference type="SAM" id="Phobius"/>
    </source>
</evidence>
<feature type="transmembrane region" description="Helical" evidence="6">
    <location>
        <begin position="20"/>
        <end position="40"/>
    </location>
</feature>
<feature type="transmembrane region" description="Helical" evidence="6">
    <location>
        <begin position="52"/>
        <end position="81"/>
    </location>
</feature>
<dbReference type="InterPro" id="IPR005495">
    <property type="entry name" value="LptG/LptF_permease"/>
</dbReference>
<dbReference type="PANTHER" id="PTHR33529:SF6">
    <property type="entry name" value="YJGP_YJGQ FAMILY PERMEASE"/>
    <property type="match status" value="1"/>
</dbReference>
<sequence>MNLLPNKLQLDILRRHVGPFIFCFFTLMFLLLMQFLILYIDLLVGKGLPLGVIIELIVTNLASMVVLAMPMAVLVACLMAYGKFTELNELTAIRAAGVNPFHVISPVLTSGILLTIFLVWFSNDVLPDANQRARSLFIDIRLKKPGFDLKEDEFYDGIDNYTFLVDRITNESDSLHDVTIFQDPTKNKNKALIKAQKGALSSKENGQTLTLFLENGSILRKLERNKGRQQVDVYETTSFDRYRISFDLSELAFSRSNPQDRSRNDRTMNIQAMASLVDSLDQQIKEKKQKLYTKHSFSITSDTSKVFKRELEYRNEQEIQPPVKTDWVGLKHLTSKTKQERIKSITLSSLRTYRTSLNELITNTDWRIEKIARYLVEIHKKFSIPFACIVFVLLGAPIGMYTRKGNLGYAALIGTVFLTIYWISIIQGEKLADRLFITPFTGMWLSNIVLGLIGTYLTIRICSSFKISNFWKNRD</sequence>
<dbReference type="GO" id="GO:0015920">
    <property type="term" value="P:lipopolysaccharide transport"/>
    <property type="evidence" value="ECO:0007669"/>
    <property type="project" value="TreeGrafter"/>
</dbReference>
<organism evidence="7 8">
    <name type="scientific">Fodinibius salinus</name>
    <dbReference type="NCBI Taxonomy" id="860790"/>
    <lineage>
        <taxon>Bacteria</taxon>
        <taxon>Pseudomonadati</taxon>
        <taxon>Balneolota</taxon>
        <taxon>Balneolia</taxon>
        <taxon>Balneolales</taxon>
        <taxon>Balneolaceae</taxon>
        <taxon>Fodinibius</taxon>
    </lineage>
</organism>
<evidence type="ECO:0000313" key="8">
    <source>
        <dbReference type="Proteomes" id="UP000324595"/>
    </source>
</evidence>
<feature type="transmembrane region" description="Helical" evidence="6">
    <location>
        <begin position="101"/>
        <end position="122"/>
    </location>
</feature>
<evidence type="ECO:0000313" key="7">
    <source>
        <dbReference type="EMBL" id="TYP94944.1"/>
    </source>
</evidence>
<feature type="transmembrane region" description="Helical" evidence="6">
    <location>
        <begin position="382"/>
        <end position="401"/>
    </location>
</feature>
<evidence type="ECO:0000256" key="2">
    <source>
        <dbReference type="ARBA" id="ARBA00022475"/>
    </source>
</evidence>